<dbReference type="SUPFAM" id="SSF50475">
    <property type="entry name" value="FMN-binding split barrel"/>
    <property type="match status" value="1"/>
</dbReference>
<keyword evidence="1" id="KW-0560">Oxidoreductase</keyword>
<proteinExistence type="predicted"/>
<name>A0ABP9QFR9_9PSEU</name>
<keyword evidence="4" id="KW-1185">Reference proteome</keyword>
<feature type="domain" description="Flavin reductase like" evidence="2">
    <location>
        <begin position="32"/>
        <end position="177"/>
    </location>
</feature>
<dbReference type="Proteomes" id="UP001428817">
    <property type="component" value="Unassembled WGS sequence"/>
</dbReference>
<evidence type="ECO:0000256" key="1">
    <source>
        <dbReference type="ARBA" id="ARBA00023002"/>
    </source>
</evidence>
<dbReference type="PANTHER" id="PTHR30466">
    <property type="entry name" value="FLAVIN REDUCTASE"/>
    <property type="match status" value="1"/>
</dbReference>
<dbReference type="EMBL" id="BAABJP010000023">
    <property type="protein sequence ID" value="GAA5161197.1"/>
    <property type="molecule type" value="Genomic_DNA"/>
</dbReference>
<sequence>MEELEPHDYTESSHLAVREPAEADVGLYRDLMSSFPTGVSVVTTIDGDGRPRGATCTSLTSVTLSPPTLLVCLNERGGTLRAVLASRRFAVNLLHAGGRRAATVFSSRCVDKFADVASEPWACFGLPFLHHDAFAVAACEVAEDVHIGDHRIVIGRVLDIRVSPGVPLTYGLRHFLPWPLAVPAAGARLAKR</sequence>
<evidence type="ECO:0000313" key="3">
    <source>
        <dbReference type="EMBL" id="GAA5161197.1"/>
    </source>
</evidence>
<comment type="caution">
    <text evidence="3">The sequence shown here is derived from an EMBL/GenBank/DDBJ whole genome shotgun (WGS) entry which is preliminary data.</text>
</comment>
<evidence type="ECO:0000313" key="4">
    <source>
        <dbReference type="Proteomes" id="UP001428817"/>
    </source>
</evidence>
<organism evidence="3 4">
    <name type="scientific">Pseudonocardia eucalypti</name>
    <dbReference type="NCBI Taxonomy" id="648755"/>
    <lineage>
        <taxon>Bacteria</taxon>
        <taxon>Bacillati</taxon>
        <taxon>Actinomycetota</taxon>
        <taxon>Actinomycetes</taxon>
        <taxon>Pseudonocardiales</taxon>
        <taxon>Pseudonocardiaceae</taxon>
        <taxon>Pseudonocardia</taxon>
    </lineage>
</organism>
<dbReference type="InterPro" id="IPR002563">
    <property type="entry name" value="Flavin_Rdtase-like_dom"/>
</dbReference>
<dbReference type="PANTHER" id="PTHR30466:SF1">
    <property type="entry name" value="FMN REDUCTASE (NADH) RUTF"/>
    <property type="match status" value="1"/>
</dbReference>
<gene>
    <name evidence="3" type="ORF">GCM10023321_45040</name>
</gene>
<protein>
    <recommendedName>
        <fullName evidence="2">Flavin reductase like domain-containing protein</fullName>
    </recommendedName>
</protein>
<dbReference type="Gene3D" id="2.30.110.10">
    <property type="entry name" value="Electron Transport, Fmn-binding Protein, Chain A"/>
    <property type="match status" value="1"/>
</dbReference>
<dbReference type="Pfam" id="PF01613">
    <property type="entry name" value="Flavin_Reduct"/>
    <property type="match status" value="1"/>
</dbReference>
<dbReference type="InterPro" id="IPR012349">
    <property type="entry name" value="Split_barrel_FMN-bd"/>
</dbReference>
<evidence type="ECO:0000259" key="2">
    <source>
        <dbReference type="SMART" id="SM00903"/>
    </source>
</evidence>
<dbReference type="SMART" id="SM00903">
    <property type="entry name" value="Flavin_Reduct"/>
    <property type="match status" value="1"/>
</dbReference>
<accession>A0ABP9QFR9</accession>
<reference evidence="4" key="1">
    <citation type="journal article" date="2019" name="Int. J. Syst. Evol. Microbiol.">
        <title>The Global Catalogue of Microorganisms (GCM) 10K type strain sequencing project: providing services to taxonomists for standard genome sequencing and annotation.</title>
        <authorList>
            <consortium name="The Broad Institute Genomics Platform"/>
            <consortium name="The Broad Institute Genome Sequencing Center for Infectious Disease"/>
            <person name="Wu L."/>
            <person name="Ma J."/>
        </authorList>
    </citation>
    <scope>NUCLEOTIDE SEQUENCE [LARGE SCALE GENOMIC DNA]</scope>
    <source>
        <strain evidence="4">JCM 18303</strain>
    </source>
</reference>
<dbReference type="InterPro" id="IPR050268">
    <property type="entry name" value="NADH-dep_flavin_reductase"/>
</dbReference>